<protein>
    <submittedName>
        <fullName evidence="3">Pilus assembly protein, PilO</fullName>
    </submittedName>
</protein>
<dbReference type="GO" id="GO:0043107">
    <property type="term" value="P:type IV pilus-dependent motility"/>
    <property type="evidence" value="ECO:0007669"/>
    <property type="project" value="InterPro"/>
</dbReference>
<dbReference type="AlphaFoldDB" id="A0A4Y7R7N3"/>
<evidence type="ECO:0000313" key="3">
    <source>
        <dbReference type="EMBL" id="TEB04729.1"/>
    </source>
</evidence>
<evidence type="ECO:0000256" key="2">
    <source>
        <dbReference type="SAM" id="Phobius"/>
    </source>
</evidence>
<dbReference type="InterPro" id="IPR007445">
    <property type="entry name" value="PilO"/>
</dbReference>
<dbReference type="InterPro" id="IPR014717">
    <property type="entry name" value="Transl_elong_EF1B/ribsomal_bS6"/>
</dbReference>
<comment type="caution">
    <text evidence="3">The sequence shown here is derived from an EMBL/GenBank/DDBJ whole genome shotgun (WGS) entry which is preliminary data.</text>
</comment>
<keyword evidence="2" id="KW-0812">Transmembrane</keyword>
<feature type="compositionally biased region" description="Polar residues" evidence="1">
    <location>
        <begin position="248"/>
        <end position="276"/>
    </location>
</feature>
<dbReference type="Proteomes" id="UP000298324">
    <property type="component" value="Unassembled WGS sequence"/>
</dbReference>
<reference evidence="3 4" key="1">
    <citation type="journal article" date="2018" name="Environ. Microbiol.">
        <title>Novel energy conservation strategies and behaviour of Pelotomaculum schinkii driving syntrophic propionate catabolism.</title>
        <authorList>
            <person name="Hidalgo-Ahumada C.A.P."/>
            <person name="Nobu M.K."/>
            <person name="Narihiro T."/>
            <person name="Tamaki H."/>
            <person name="Liu W.T."/>
            <person name="Kamagata Y."/>
            <person name="Stams A.J.M."/>
            <person name="Imachi H."/>
            <person name="Sousa D.Z."/>
        </authorList>
    </citation>
    <scope>NUCLEOTIDE SEQUENCE [LARGE SCALE GENOMIC DNA]</scope>
    <source>
        <strain evidence="3 4">HH</strain>
    </source>
</reference>
<dbReference type="Gene3D" id="3.30.70.60">
    <property type="match status" value="1"/>
</dbReference>
<dbReference type="EMBL" id="QFGA01000003">
    <property type="protein sequence ID" value="TEB04729.1"/>
    <property type="molecule type" value="Genomic_DNA"/>
</dbReference>
<evidence type="ECO:0000313" key="4">
    <source>
        <dbReference type="Proteomes" id="UP000298324"/>
    </source>
</evidence>
<sequence>MQIQLGQIRINQITDILRNLLEDRAKLYKAGGTAALLVLTVYLAVPGIRAAGIAYQKYLTTKTSYVAQENQANDIPVQETALKEAQDKFKVLSNRFAFSVDTGQTLKRIADCCKRDNVALNSIQPGDPVEKVYQGHLMAVPIKVEVTGAFPDIIKAMNDIEHDGNPAEFREVKISTAQKGAPGDVTAHLTIVFYSLYKPEMTQYVTATISGNYNPFFALKQPSQAPFQQSQPGLEKQLPLVNQVLPGDNTSPVSGQPSVQPGSEQQPVSEQQQTVK</sequence>
<keyword evidence="2" id="KW-0472">Membrane</keyword>
<dbReference type="GO" id="GO:0043683">
    <property type="term" value="P:type IV pilus assembly"/>
    <property type="evidence" value="ECO:0007669"/>
    <property type="project" value="InterPro"/>
</dbReference>
<keyword evidence="4" id="KW-1185">Reference proteome</keyword>
<feature type="transmembrane region" description="Helical" evidence="2">
    <location>
        <begin position="27"/>
        <end position="45"/>
    </location>
</feature>
<gene>
    <name evidence="3" type="ORF">Psch_03491</name>
</gene>
<dbReference type="RefSeq" id="WP_190259064.1">
    <property type="nucleotide sequence ID" value="NZ_QFGA01000003.1"/>
</dbReference>
<evidence type="ECO:0000256" key="1">
    <source>
        <dbReference type="SAM" id="MobiDB-lite"/>
    </source>
</evidence>
<name>A0A4Y7R7N3_9FIRM</name>
<keyword evidence="2" id="KW-1133">Transmembrane helix</keyword>
<dbReference type="Pfam" id="PF04350">
    <property type="entry name" value="PilO"/>
    <property type="match status" value="1"/>
</dbReference>
<proteinExistence type="predicted"/>
<feature type="region of interest" description="Disordered" evidence="1">
    <location>
        <begin position="224"/>
        <end position="276"/>
    </location>
</feature>
<accession>A0A4Y7R7N3</accession>
<organism evidence="3 4">
    <name type="scientific">Pelotomaculum schinkii</name>
    <dbReference type="NCBI Taxonomy" id="78350"/>
    <lineage>
        <taxon>Bacteria</taxon>
        <taxon>Bacillati</taxon>
        <taxon>Bacillota</taxon>
        <taxon>Clostridia</taxon>
        <taxon>Eubacteriales</taxon>
        <taxon>Desulfotomaculaceae</taxon>
        <taxon>Pelotomaculum</taxon>
    </lineage>
</organism>